<dbReference type="PANTHER" id="PTHR12214:SF0">
    <property type="entry name" value="LD29489P"/>
    <property type="match status" value="1"/>
</dbReference>
<dbReference type="GO" id="GO:0005634">
    <property type="term" value="C:nucleus"/>
    <property type="evidence" value="ECO:0007669"/>
    <property type="project" value="UniProtKB-SubCell"/>
</dbReference>
<feature type="compositionally biased region" description="Low complexity" evidence="5">
    <location>
        <begin position="24"/>
        <end position="33"/>
    </location>
</feature>
<evidence type="ECO:0000259" key="6">
    <source>
        <dbReference type="Pfam" id="PF07842"/>
    </source>
</evidence>
<dbReference type="Proteomes" id="UP000712600">
    <property type="component" value="Unassembled WGS sequence"/>
</dbReference>
<evidence type="ECO:0000256" key="4">
    <source>
        <dbReference type="SAM" id="Coils"/>
    </source>
</evidence>
<dbReference type="PANTHER" id="PTHR12214">
    <property type="entry name" value="GC-RICH SEQUENCE DNA-BINDING FACTOR"/>
    <property type="match status" value="1"/>
</dbReference>
<organism evidence="7 8">
    <name type="scientific">Brassica cretica</name>
    <name type="common">Mustard</name>
    <dbReference type="NCBI Taxonomy" id="69181"/>
    <lineage>
        <taxon>Eukaryota</taxon>
        <taxon>Viridiplantae</taxon>
        <taxon>Streptophyta</taxon>
        <taxon>Embryophyta</taxon>
        <taxon>Tracheophyta</taxon>
        <taxon>Spermatophyta</taxon>
        <taxon>Magnoliopsida</taxon>
        <taxon>eudicotyledons</taxon>
        <taxon>Gunneridae</taxon>
        <taxon>Pentapetalae</taxon>
        <taxon>rosids</taxon>
        <taxon>malvids</taxon>
        <taxon>Brassicales</taxon>
        <taxon>Brassicaceae</taxon>
        <taxon>Brassiceae</taxon>
        <taxon>Brassica</taxon>
    </lineage>
</organism>
<dbReference type="InterPro" id="IPR012890">
    <property type="entry name" value="GCFC2-like"/>
</dbReference>
<evidence type="ECO:0000256" key="2">
    <source>
        <dbReference type="ARBA" id="ARBA00010801"/>
    </source>
</evidence>
<dbReference type="Pfam" id="PF07842">
    <property type="entry name" value="GCFC"/>
    <property type="match status" value="1"/>
</dbReference>
<evidence type="ECO:0000313" key="8">
    <source>
        <dbReference type="Proteomes" id="UP000712600"/>
    </source>
</evidence>
<dbReference type="AlphaFoldDB" id="A0A8S9NDQ5"/>
<evidence type="ECO:0000256" key="1">
    <source>
        <dbReference type="ARBA" id="ARBA00004123"/>
    </source>
</evidence>
<dbReference type="GO" id="GO:0003677">
    <property type="term" value="F:DNA binding"/>
    <property type="evidence" value="ECO:0007669"/>
    <property type="project" value="InterPro"/>
</dbReference>
<evidence type="ECO:0000313" key="7">
    <source>
        <dbReference type="EMBL" id="KAF3500038.1"/>
    </source>
</evidence>
<name>A0A8S9NDQ5_BRACR</name>
<dbReference type="GO" id="GO:0000398">
    <property type="term" value="P:mRNA splicing, via spliceosome"/>
    <property type="evidence" value="ECO:0007669"/>
    <property type="project" value="InterPro"/>
</dbReference>
<feature type="domain" description="GCF C-terminal" evidence="6">
    <location>
        <begin position="541"/>
        <end position="746"/>
    </location>
</feature>
<keyword evidence="4" id="KW-0175">Coiled coil</keyword>
<evidence type="ECO:0000256" key="5">
    <source>
        <dbReference type="SAM" id="MobiDB-lite"/>
    </source>
</evidence>
<reference evidence="7" key="1">
    <citation type="submission" date="2019-12" db="EMBL/GenBank/DDBJ databases">
        <title>Genome sequencing and annotation of Brassica cretica.</title>
        <authorList>
            <person name="Studholme D.J."/>
            <person name="Sarris P."/>
        </authorList>
    </citation>
    <scope>NUCLEOTIDE SEQUENCE</scope>
    <source>
        <strain evidence="7">PFS-109/04</strain>
        <tissue evidence="7">Leaf</tissue>
    </source>
</reference>
<protein>
    <recommendedName>
        <fullName evidence="6">GCF C-terminal domain-containing protein</fullName>
    </recommendedName>
</protein>
<feature type="coiled-coil region" evidence="4">
    <location>
        <begin position="399"/>
        <end position="426"/>
    </location>
</feature>
<dbReference type="InterPro" id="IPR022783">
    <property type="entry name" value="GCFC_dom"/>
</dbReference>
<feature type="region of interest" description="Disordered" evidence="5">
    <location>
        <begin position="1"/>
        <end position="108"/>
    </location>
</feature>
<gene>
    <name evidence="7" type="ORF">F2Q69_00045218</name>
</gene>
<comment type="similarity">
    <text evidence="2">Belongs to the GCF family.</text>
</comment>
<dbReference type="EMBL" id="QGKX02001621">
    <property type="protein sequence ID" value="KAF3500038.1"/>
    <property type="molecule type" value="Genomic_DNA"/>
</dbReference>
<keyword evidence="3" id="KW-0539">Nucleus</keyword>
<comment type="caution">
    <text evidence="7">The sequence shown here is derived from an EMBL/GenBank/DDBJ whole genome shotgun (WGS) entry which is preliminary data.</text>
</comment>
<proteinExistence type="inferred from homology"/>
<feature type="compositionally biased region" description="Low complexity" evidence="5">
    <location>
        <begin position="80"/>
        <end position="90"/>
    </location>
</feature>
<accession>A0A8S9NDQ5</accession>
<comment type="subcellular location">
    <subcellularLocation>
        <location evidence="1">Nucleus</location>
    </subcellularLocation>
</comment>
<evidence type="ECO:0000256" key="3">
    <source>
        <dbReference type="ARBA" id="ARBA00023242"/>
    </source>
</evidence>
<sequence>MGSNRPRNFRRRGDDGGDDEIDSKAATAATKPSPAKPKKFPASDTKKKLLSFADDEEGDEDGPLRVTVKPKNSRDRIKSSSRSSHRLNSSTVEHRPSSSSSNVLPHAGSYTKEALLELRRNTRTLPYSRPSPITEPRVVLKGLIKPQQEQESLKDVVRQVSDLDFDEEGEEDRLDFDQAVIEARAKREKMRQPRSTPAPDFISLDFSTTNRSAVEVLSDEDGDFQGGFISALPHKGNGKAVCTANESTISSLSEDEDEEEKLWEEEQLKKGIGKRIDEGTNRTATSDVPLHPQQKPQMYAYHAGIPPGSGPPTIGPASSVDTLPMSQQAELAKKALQENVKRLKESHAKTVSSLAKTDDNLTASLMSITSLESSLSAAGDKYVFMQKLRGFISVICDFMQEKGSFIEEIEDQMKELNEKHASAILERRVADNNDEMVELGASVKAAMAVLKQGSSTSVIAAATSAALAASASIRQQAQPVKLDELGRDENLQKRREAERRAAARQKRRARFENKPYKEIRDKILQCADKVFSDASEEYSRLSRVKTRFEKWKRDYSSTYRDAYMSMTVPSIFSPYVRLELLKWDPLHQEVDFFDMEWHGLLFSYGKPEDGDDFAPDDTDANLDPQLVEKVAIPILHHQIVRCWDILSTRETKNAVAATSLVTNYVSASSEALAELFAAIRSRLVEAVAAITVPTWGPLVLKAVPNAPQVSAYRFGTSVRLMRNICMWKDIMAHPVLENLALSELLFGKVLPHVRSISSNIHDASGAPRTRSRQRNCQNIQSQGGSVVKALKGEIHLSEDFAFQDSAVHSSVASLSSNVMAKIIWRPKVWHLAQQPPAKIFQRQKVTRCSYAEMSSLEERKLMPYMLFLVPNVKETMAGAVQGFSLANYKEIDANTESDGAVKNVWLLQQSGECTKCSVNADFSETCENGDATSHEPKDV</sequence>
<feature type="region of interest" description="Disordered" evidence="5">
    <location>
        <begin position="185"/>
        <end position="204"/>
    </location>
</feature>